<name>G4RLV8_THETK</name>
<reference evidence="2 3" key="1">
    <citation type="journal article" date="2011" name="PLoS ONE">
        <title>The complete genome sequence of Thermoproteus tenax: a physiologically versatile member of the Crenarchaeota.</title>
        <authorList>
            <person name="Siebers B."/>
            <person name="Zaparty M."/>
            <person name="Raddatz G."/>
            <person name="Tjaden B."/>
            <person name="Albers S.V."/>
            <person name="Bell S.D."/>
            <person name="Blombach F."/>
            <person name="Kletzin A."/>
            <person name="Kyrpides N."/>
            <person name="Lanz C."/>
            <person name="Plagens A."/>
            <person name="Rampp M."/>
            <person name="Rosinus A."/>
            <person name="von Jan M."/>
            <person name="Makarova K.S."/>
            <person name="Klenk H.P."/>
            <person name="Schuster S.C."/>
            <person name="Hensel R."/>
        </authorList>
    </citation>
    <scope>NUCLEOTIDE SEQUENCE [LARGE SCALE GENOMIC DNA]</scope>
    <source>
        <strain evidence="3">ATCC 35583 / DSM 2078 / JCM 9277 / NBRC 100435 / Kra 1</strain>
    </source>
</reference>
<evidence type="ECO:0000313" key="2">
    <source>
        <dbReference type="EMBL" id="CCC82553.1"/>
    </source>
</evidence>
<dbReference type="AlphaFoldDB" id="G4RLV8"/>
<protein>
    <submittedName>
        <fullName evidence="2">PUA domain containing rpotein</fullName>
    </submittedName>
</protein>
<evidence type="ECO:0000259" key="1">
    <source>
        <dbReference type="SMART" id="SM00359"/>
    </source>
</evidence>
<dbReference type="SUPFAM" id="SSF88802">
    <property type="entry name" value="Pre-PUA domain"/>
    <property type="match status" value="1"/>
</dbReference>
<dbReference type="PATRIC" id="fig|768679.9.peg.1962"/>
<dbReference type="KEGG" id="ttn:TTX_1939"/>
<gene>
    <name evidence="2" type="ordered locus">TTX_1939</name>
</gene>
<dbReference type="PaxDb" id="768679-TTX_1939"/>
<dbReference type="HOGENOM" id="CLU_116577_2_0_2"/>
<accession>G4RLV8</accession>
<evidence type="ECO:0000313" key="3">
    <source>
        <dbReference type="Proteomes" id="UP000002654"/>
    </source>
</evidence>
<dbReference type="eggNOG" id="arCOG00991">
    <property type="taxonomic scope" value="Archaea"/>
</dbReference>
<dbReference type="InterPro" id="IPR029402">
    <property type="entry name" value="TGT_C2"/>
</dbReference>
<dbReference type="Pfam" id="PF01472">
    <property type="entry name" value="PUA"/>
    <property type="match status" value="1"/>
</dbReference>
<dbReference type="Proteomes" id="UP000002654">
    <property type="component" value="Chromosome"/>
</dbReference>
<organism evidence="2 3">
    <name type="scientific">Thermoproteus tenax (strain ATCC 35583 / DSM 2078 / JCM 9277 / NBRC 100435 / Kra 1)</name>
    <dbReference type="NCBI Taxonomy" id="768679"/>
    <lineage>
        <taxon>Archaea</taxon>
        <taxon>Thermoproteota</taxon>
        <taxon>Thermoprotei</taxon>
        <taxon>Thermoproteales</taxon>
        <taxon>Thermoproteaceae</taxon>
        <taxon>Thermoproteus</taxon>
    </lineage>
</organism>
<dbReference type="CDD" id="cd21149">
    <property type="entry name" value="PUA_archaeosine_TGT"/>
    <property type="match status" value="1"/>
</dbReference>
<dbReference type="STRING" id="768679.TTX_1939"/>
<dbReference type="RefSeq" id="WP_014127806.1">
    <property type="nucleotide sequence ID" value="NC_016070.1"/>
</dbReference>
<dbReference type="PROSITE" id="PS50890">
    <property type="entry name" value="PUA"/>
    <property type="match status" value="1"/>
</dbReference>
<dbReference type="SMART" id="SM00359">
    <property type="entry name" value="PUA"/>
    <property type="match status" value="1"/>
</dbReference>
<dbReference type="SUPFAM" id="SSF88697">
    <property type="entry name" value="PUA domain-like"/>
    <property type="match status" value="1"/>
</dbReference>
<keyword evidence="3" id="KW-1185">Reference proteome</keyword>
<dbReference type="InterPro" id="IPR015947">
    <property type="entry name" value="PUA-like_sf"/>
</dbReference>
<dbReference type="Gene3D" id="3.10.450.90">
    <property type="entry name" value="ArcTGT, C2 domain"/>
    <property type="match status" value="1"/>
</dbReference>
<dbReference type="GO" id="GO:0003723">
    <property type="term" value="F:RNA binding"/>
    <property type="evidence" value="ECO:0007669"/>
    <property type="project" value="InterPro"/>
</dbReference>
<dbReference type="Gene3D" id="2.30.130.10">
    <property type="entry name" value="PUA domain"/>
    <property type="match status" value="1"/>
</dbReference>
<dbReference type="InterPro" id="IPR038250">
    <property type="entry name" value="TGT_C2_sf"/>
</dbReference>
<dbReference type="InterPro" id="IPR036974">
    <property type="entry name" value="PUA_sf"/>
</dbReference>
<dbReference type="InterPro" id="IPR002478">
    <property type="entry name" value="PUA"/>
</dbReference>
<dbReference type="Pfam" id="PF14810">
    <property type="entry name" value="TGT_C2"/>
    <property type="match status" value="1"/>
</dbReference>
<proteinExistence type="predicted"/>
<dbReference type="GeneID" id="11262822"/>
<dbReference type="EMBL" id="FN869859">
    <property type="protein sequence ID" value="CCC82553.1"/>
    <property type="molecule type" value="Genomic_DNA"/>
</dbReference>
<sequence>MSPKEMLYGLLTYLYGSKNIDLDFNKIEIKFNKNNRLKYVYYNGRPIFTFRNNDGYLLPLIEAARYIRLPYVVVDEETAKHAIKGKSVPAKFIVRASPDLRPNAEVAVLDIKGNPVAVGRAIYSIRELSLGKGYAVKPRDTAELDDPSTDATA</sequence>
<feature type="domain" description="PUA" evidence="1">
    <location>
        <begin position="70"/>
        <end position="143"/>
    </location>
</feature>